<keyword evidence="4" id="KW-0560">Oxidoreductase</keyword>
<evidence type="ECO:0000259" key="6">
    <source>
        <dbReference type="Pfam" id="PF07976"/>
    </source>
</evidence>
<dbReference type="SUPFAM" id="SSF51905">
    <property type="entry name" value="FAD/NAD(P)-binding domain"/>
    <property type="match status" value="1"/>
</dbReference>
<evidence type="ECO:0000256" key="3">
    <source>
        <dbReference type="ARBA" id="ARBA00022827"/>
    </source>
</evidence>
<reference evidence="7" key="1">
    <citation type="submission" date="2021-12" db="EMBL/GenBank/DDBJ databases">
        <title>Convergent genome expansion in fungi linked to evolution of root-endophyte symbiosis.</title>
        <authorList>
            <consortium name="DOE Joint Genome Institute"/>
            <person name="Ke Y.-H."/>
            <person name="Bonito G."/>
            <person name="Liao H.-L."/>
            <person name="Looney B."/>
            <person name="Rojas-Flechas A."/>
            <person name="Nash J."/>
            <person name="Hameed K."/>
            <person name="Schadt C."/>
            <person name="Martin F."/>
            <person name="Crous P.W."/>
            <person name="Miettinen O."/>
            <person name="Magnuson J.K."/>
            <person name="Labbe J."/>
            <person name="Jacobson D."/>
            <person name="Doktycz M.J."/>
            <person name="Veneault-Fourrey C."/>
            <person name="Kuo A."/>
            <person name="Mondo S."/>
            <person name="Calhoun S."/>
            <person name="Riley R."/>
            <person name="Ohm R."/>
            <person name="LaButti K."/>
            <person name="Andreopoulos B."/>
            <person name="Pangilinan J."/>
            <person name="Nolan M."/>
            <person name="Tritt A."/>
            <person name="Clum A."/>
            <person name="Lipzen A."/>
            <person name="Daum C."/>
            <person name="Barry K."/>
            <person name="Grigoriev I.V."/>
            <person name="Vilgalys R."/>
        </authorList>
    </citation>
    <scope>NUCLEOTIDE SEQUENCE</scope>
    <source>
        <strain evidence="7">PMI_201</strain>
    </source>
</reference>
<organism evidence="7 8">
    <name type="scientific">Talaromyces proteolyticus</name>
    <dbReference type="NCBI Taxonomy" id="1131652"/>
    <lineage>
        <taxon>Eukaryota</taxon>
        <taxon>Fungi</taxon>
        <taxon>Dikarya</taxon>
        <taxon>Ascomycota</taxon>
        <taxon>Pezizomycotina</taxon>
        <taxon>Eurotiomycetes</taxon>
        <taxon>Eurotiomycetidae</taxon>
        <taxon>Eurotiales</taxon>
        <taxon>Trichocomaceae</taxon>
        <taxon>Talaromyces</taxon>
        <taxon>Talaromyces sect. Bacilispori</taxon>
    </lineage>
</organism>
<dbReference type="InterPro" id="IPR036249">
    <property type="entry name" value="Thioredoxin-like_sf"/>
</dbReference>
<dbReference type="GO" id="GO:0016709">
    <property type="term" value="F:oxidoreductase activity, acting on paired donors, with incorporation or reduction of molecular oxygen, NAD(P)H as one donor, and incorporation of one atom of oxygen"/>
    <property type="evidence" value="ECO:0007669"/>
    <property type="project" value="UniProtKB-ARBA"/>
</dbReference>
<dbReference type="InterPro" id="IPR012941">
    <property type="entry name" value="Phe_hydrox_C_dim_dom"/>
</dbReference>
<gene>
    <name evidence="7" type="ORF">BGW36DRAFT_123294</name>
</gene>
<dbReference type="PRINTS" id="PR00420">
    <property type="entry name" value="RNGMNOXGNASE"/>
</dbReference>
<feature type="domain" description="FAD-binding" evidence="5">
    <location>
        <begin position="10"/>
        <end position="368"/>
    </location>
</feature>
<dbReference type="InterPro" id="IPR038220">
    <property type="entry name" value="PHOX_C_sf"/>
</dbReference>
<dbReference type="NCBIfam" id="NF006144">
    <property type="entry name" value="PRK08294.1"/>
    <property type="match status" value="1"/>
</dbReference>
<dbReference type="InterPro" id="IPR050641">
    <property type="entry name" value="RIFMO-like"/>
</dbReference>
<protein>
    <submittedName>
        <fullName evidence="7">Phenol 2-monooxygenase</fullName>
    </submittedName>
</protein>
<name>A0AAD4KVQ9_9EURO</name>
<dbReference type="Gene3D" id="3.40.30.20">
    <property type="match status" value="1"/>
</dbReference>
<keyword evidence="2" id="KW-0285">Flavoprotein</keyword>
<evidence type="ECO:0000259" key="5">
    <source>
        <dbReference type="Pfam" id="PF01494"/>
    </source>
</evidence>
<dbReference type="InterPro" id="IPR036188">
    <property type="entry name" value="FAD/NAD-bd_sf"/>
</dbReference>
<dbReference type="SUPFAM" id="SSF54373">
    <property type="entry name" value="FAD-linked reductases, C-terminal domain"/>
    <property type="match status" value="1"/>
</dbReference>
<proteinExistence type="inferred from homology"/>
<evidence type="ECO:0000256" key="2">
    <source>
        <dbReference type="ARBA" id="ARBA00022630"/>
    </source>
</evidence>
<comment type="similarity">
    <text evidence="1">Belongs to the PheA/TfdB FAD monooxygenase family.</text>
</comment>
<dbReference type="Pfam" id="PF01494">
    <property type="entry name" value="FAD_binding_3"/>
    <property type="match status" value="1"/>
</dbReference>
<keyword evidence="3" id="KW-0274">FAD</keyword>
<dbReference type="InterPro" id="IPR002938">
    <property type="entry name" value="FAD-bd"/>
</dbReference>
<dbReference type="AlphaFoldDB" id="A0AAD4KVQ9"/>
<dbReference type="CDD" id="cd02979">
    <property type="entry name" value="PHOX_C"/>
    <property type="match status" value="1"/>
</dbReference>
<evidence type="ECO:0000313" key="8">
    <source>
        <dbReference type="Proteomes" id="UP001201262"/>
    </source>
</evidence>
<evidence type="ECO:0000256" key="1">
    <source>
        <dbReference type="ARBA" id="ARBA00007801"/>
    </source>
</evidence>
<evidence type="ECO:0000256" key="4">
    <source>
        <dbReference type="ARBA" id="ARBA00023002"/>
    </source>
</evidence>
<dbReference type="GeneID" id="70239582"/>
<evidence type="ECO:0000313" key="7">
    <source>
        <dbReference type="EMBL" id="KAH8700112.1"/>
    </source>
</evidence>
<dbReference type="PANTHER" id="PTHR43004">
    <property type="entry name" value="TRK SYSTEM POTASSIUM UPTAKE PROTEIN"/>
    <property type="match status" value="1"/>
</dbReference>
<comment type="caution">
    <text evidence="7">The sequence shown here is derived from an EMBL/GenBank/DDBJ whole genome shotgun (WGS) entry which is preliminary data.</text>
</comment>
<dbReference type="RefSeq" id="XP_046073818.1">
    <property type="nucleotide sequence ID" value="XM_046209295.1"/>
</dbReference>
<sequence>MSNNKPLQIPIIICGSGSAGLCAATFLSSSGIPSSQIKILERNAEPMQLGQADGVQCRTVEVFESFGLSETLLREAYHVLEVCFWSEDASDETVEGKRLVRTGRTADTMPGLSHHPHLILNQARVNGMLLAKMKEMSGLEVEYNWNVTKVAVDWNSRNDEYPCVVKAEKEGIESTFRAKYVLGCDGAHSTVRHSLGYKMIGDSTDAVWGVMDVYPRTNFPDIRKKATLHTKDGNLMIIPREGNSLVRFYIQLPVGTVPKDVRLEDLHKTAKEIFAPYSMEITETFWWSAYSIGQRLVDHFHKDYRVFLTGDACHTHSPKAGQGMNVSLQDGYNLGWKLAAVLKGQASPSILETYCLERKKVASDLIDFDRFFVQIFSANHSSSEDNKLGEFAEHFIKAGRYTAGLTAKYEDSSLTCTARSQVDLARGLTVGMRFPSFQVVRFCDARAMQLVRAFPADGRWRVVVFAGDIRKTHNAKRLAKLADYLSSEDGLVTRLTPSNDDRDSFIESILLLSGDRIGIEQEQIPDHFTPVNSRWRIRDLFKTFVDCESYNSGHGHAYKNYQIDEKQGAVVVVRPDHYVSLITGLEDYHELSDFFEKFSLRTSAIAHSD</sequence>
<dbReference type="GO" id="GO:0071949">
    <property type="term" value="F:FAD binding"/>
    <property type="evidence" value="ECO:0007669"/>
    <property type="project" value="InterPro"/>
</dbReference>
<dbReference type="PANTHER" id="PTHR43004:SF10">
    <property type="entry name" value="2-MONOOXYGENASE, PUTATIVE (AFU_ORTHOLOGUE AFUA_6G11480)-RELATED"/>
    <property type="match status" value="1"/>
</dbReference>
<accession>A0AAD4KVQ9</accession>
<dbReference type="Proteomes" id="UP001201262">
    <property type="component" value="Unassembled WGS sequence"/>
</dbReference>
<dbReference type="SUPFAM" id="SSF52833">
    <property type="entry name" value="Thioredoxin-like"/>
    <property type="match status" value="1"/>
</dbReference>
<dbReference type="Pfam" id="PF07976">
    <property type="entry name" value="Phe_hydrox_dim"/>
    <property type="match status" value="1"/>
</dbReference>
<dbReference type="Gene3D" id="3.30.9.10">
    <property type="entry name" value="D-Amino Acid Oxidase, subunit A, domain 2"/>
    <property type="match status" value="1"/>
</dbReference>
<dbReference type="Gene3D" id="3.50.50.60">
    <property type="entry name" value="FAD/NAD(P)-binding domain"/>
    <property type="match status" value="1"/>
</dbReference>
<feature type="domain" description="Phenol hydroxylase-like C-terminal dimerisation" evidence="6">
    <location>
        <begin position="408"/>
        <end position="601"/>
    </location>
</feature>
<dbReference type="EMBL" id="JAJTJA010000004">
    <property type="protein sequence ID" value="KAH8700112.1"/>
    <property type="molecule type" value="Genomic_DNA"/>
</dbReference>
<keyword evidence="8" id="KW-1185">Reference proteome</keyword>